<name>A0A927E2E4_KLEPN</name>
<evidence type="ECO:0000313" key="2">
    <source>
        <dbReference type="Proteomes" id="UP000623974"/>
    </source>
</evidence>
<sequence>MYINGNDVLTFQVINFVDNKILECFTLQVFPPGCVKIDNHKEPDSIPELMKKSGEMSVGRRSWRAIIPSLAADCIAIFVKQFLQTGFGGCCLAAENNSLLWPVNGLAGILLAAARRPGYLIPAGW</sequence>
<gene>
    <name evidence="1" type="ORF">IE980_06930</name>
</gene>
<comment type="caution">
    <text evidence="1">The sequence shown here is derived from an EMBL/GenBank/DDBJ whole genome shotgun (WGS) entry which is preliminary data.</text>
</comment>
<proteinExistence type="predicted"/>
<dbReference type="EMBL" id="JACXSX010000001">
    <property type="protein sequence ID" value="MBD3743672.1"/>
    <property type="molecule type" value="Genomic_DNA"/>
</dbReference>
<dbReference type="Proteomes" id="UP000623974">
    <property type="component" value="Unassembled WGS sequence"/>
</dbReference>
<evidence type="ECO:0000313" key="1">
    <source>
        <dbReference type="EMBL" id="MBD3743672.1"/>
    </source>
</evidence>
<protein>
    <submittedName>
        <fullName evidence="1">Uncharacterized protein</fullName>
    </submittedName>
</protein>
<reference evidence="1" key="1">
    <citation type="submission" date="2020-07" db="EMBL/GenBank/DDBJ databases">
        <title>Clinical and genomic characterization of carbapenemase-producing Enterobacterales causing secondary infections during the COVID-19 crisis at a New York City hospital.</title>
        <authorList>
            <person name="Gomez-Simmonds A."/>
            <person name="Annavajhala M.K."/>
            <person name="Uhlemann A.-C."/>
        </authorList>
    </citation>
    <scope>NUCLEOTIDE SEQUENCE</scope>
    <source>
        <strain evidence="1">KP1828</strain>
    </source>
</reference>
<accession>A0A927E2E4</accession>
<organism evidence="1 2">
    <name type="scientific">Klebsiella pneumoniae</name>
    <dbReference type="NCBI Taxonomy" id="573"/>
    <lineage>
        <taxon>Bacteria</taxon>
        <taxon>Pseudomonadati</taxon>
        <taxon>Pseudomonadota</taxon>
        <taxon>Gammaproteobacteria</taxon>
        <taxon>Enterobacterales</taxon>
        <taxon>Enterobacteriaceae</taxon>
        <taxon>Klebsiella/Raoultella group</taxon>
        <taxon>Klebsiella</taxon>
        <taxon>Klebsiella pneumoniae complex</taxon>
    </lineage>
</organism>
<dbReference type="AlphaFoldDB" id="A0A927E2E4"/>